<dbReference type="EC" id="2.3.1.184" evidence="6"/>
<evidence type="ECO:0000313" key="8">
    <source>
        <dbReference type="EMBL" id="AFL54890.1"/>
    </source>
</evidence>
<comment type="similarity">
    <text evidence="5 6">Belongs to the autoinducer synthase family.</text>
</comment>
<dbReference type="GO" id="GO:0009372">
    <property type="term" value="P:quorum sensing"/>
    <property type="evidence" value="ECO:0007669"/>
    <property type="project" value="UniProtKB-UniRule"/>
</dbReference>
<evidence type="ECO:0000256" key="4">
    <source>
        <dbReference type="ARBA" id="ARBA00022929"/>
    </source>
</evidence>
<keyword evidence="3 6" id="KW-0949">S-adenosyl-L-methionine</keyword>
<dbReference type="InterPro" id="IPR001690">
    <property type="entry name" value="Autoind_synthase"/>
</dbReference>
<keyword evidence="1 5" id="KW-0673">Quorum sensing</keyword>
<dbReference type="SUPFAM" id="SSF55729">
    <property type="entry name" value="Acyl-CoA N-acyltransferases (Nat)"/>
    <property type="match status" value="1"/>
</dbReference>
<evidence type="ECO:0000256" key="2">
    <source>
        <dbReference type="ARBA" id="ARBA00022679"/>
    </source>
</evidence>
<name>I3XG84_SINF2</name>
<reference evidence="8" key="1">
    <citation type="journal article" date="2012" name="J. Bacteriol.">
        <title>Complete genome sequence of the broad-host-range strain Sinorhizobium fredii USDA257.</title>
        <authorList>
            <person name="Schuldes J."/>
            <person name="Rodriguez Orbegoso M."/>
            <person name="Schmeisser C."/>
            <person name="Krishnan H.B."/>
            <person name="Daniel R."/>
            <person name="Streit W.R."/>
        </authorList>
    </citation>
    <scope>NUCLEOTIDE SEQUENCE [LARGE SCALE GENOMIC DNA]</scope>
    <source>
        <strain evidence="8">USDA 257</strain>
        <plasmid evidence="8">pUSDA257</plasmid>
    </source>
</reference>
<evidence type="ECO:0000256" key="1">
    <source>
        <dbReference type="ARBA" id="ARBA00022654"/>
    </source>
</evidence>
<comment type="catalytic activity">
    <reaction evidence="6">
        <text>a fatty acyl-[ACP] + S-adenosyl-L-methionine = an N-acyl-L-homoserine lactone + S-methyl-5'-thioadenosine + holo-[ACP] + H(+)</text>
        <dbReference type="Rhea" id="RHEA:10096"/>
        <dbReference type="Rhea" id="RHEA-COMP:9685"/>
        <dbReference type="Rhea" id="RHEA-COMP:14125"/>
        <dbReference type="ChEBI" id="CHEBI:15378"/>
        <dbReference type="ChEBI" id="CHEBI:17509"/>
        <dbReference type="ChEBI" id="CHEBI:55474"/>
        <dbReference type="ChEBI" id="CHEBI:59789"/>
        <dbReference type="ChEBI" id="CHEBI:64479"/>
        <dbReference type="ChEBI" id="CHEBI:138651"/>
        <dbReference type="EC" id="2.3.1.184"/>
    </reaction>
</comment>
<evidence type="ECO:0000313" key="9">
    <source>
        <dbReference type="Proteomes" id="UP000006180"/>
    </source>
</evidence>
<dbReference type="EMBL" id="CP003564">
    <property type="protein sequence ID" value="AFL54890.1"/>
    <property type="molecule type" value="Genomic_DNA"/>
</dbReference>
<dbReference type="HOGENOM" id="CLU_1703068_0_0_5"/>
<keyword evidence="8" id="KW-0614">Plasmid</keyword>
<protein>
    <recommendedName>
        <fullName evidence="6">Acyl-homoserine-lactone synthase</fullName>
        <ecNumber evidence="6">2.3.1.184</ecNumber>
    </recommendedName>
    <alternativeName>
        <fullName evidence="6">Autoinducer synthesis protein</fullName>
    </alternativeName>
</protein>
<dbReference type="Gene3D" id="3.40.630.30">
    <property type="match status" value="1"/>
</dbReference>
<dbReference type="PANTHER" id="PTHR39322:SF1">
    <property type="entry name" value="ISOVALERYL-HOMOSERINE LACTONE SYNTHASE"/>
    <property type="match status" value="1"/>
</dbReference>
<feature type="region of interest" description="Disordered" evidence="7">
    <location>
        <begin position="29"/>
        <end position="58"/>
    </location>
</feature>
<organism evidence="8">
    <name type="scientific">Sinorhizobium fredii (strain USDA 257)</name>
    <dbReference type="NCBI Taxonomy" id="1185652"/>
    <lineage>
        <taxon>Bacteria</taxon>
        <taxon>Pseudomonadati</taxon>
        <taxon>Pseudomonadota</taxon>
        <taxon>Alphaproteobacteria</taxon>
        <taxon>Hyphomicrobiales</taxon>
        <taxon>Rhizobiaceae</taxon>
        <taxon>Sinorhizobium/Ensifer group</taxon>
        <taxon>Sinorhizobium</taxon>
    </lineage>
</organism>
<sequence length="154" mass="16939">MVLSLFSCESYRSSPTAPDETARAAGLGFNLRDSPNQKPCRSLQLPSDSDPCSSPRRFSTTKTSMQVIAISAHPDLRGKQLLEQHHRRRARVFSDRLGWEVSVLDGGESDAFDGLQPTYIITVSDSGHVAGCARLLPALGPAMTSFPRFFRTRD</sequence>
<accession>I3XG84</accession>
<feature type="compositionally biased region" description="Low complexity" evidence="7">
    <location>
        <begin position="42"/>
        <end position="58"/>
    </location>
</feature>
<dbReference type="PANTHER" id="PTHR39322">
    <property type="entry name" value="ACYL-HOMOSERINE-LACTONE SYNTHASE"/>
    <property type="match status" value="1"/>
</dbReference>
<evidence type="ECO:0000256" key="3">
    <source>
        <dbReference type="ARBA" id="ARBA00022691"/>
    </source>
</evidence>
<dbReference type="PROSITE" id="PS51187">
    <property type="entry name" value="AUTOINDUCER_SYNTH_2"/>
    <property type="match status" value="1"/>
</dbReference>
<dbReference type="Pfam" id="PF00765">
    <property type="entry name" value="Autoind_synth"/>
    <property type="match status" value="1"/>
</dbReference>
<proteinExistence type="inferred from homology"/>
<dbReference type="GO" id="GO:0061579">
    <property type="term" value="F:N-acyl homoserine lactone synthase activity"/>
    <property type="evidence" value="ECO:0007669"/>
    <property type="project" value="UniProtKB-UniRule"/>
</dbReference>
<keyword evidence="4 5" id="KW-0071">Autoinducer synthesis</keyword>
<evidence type="ECO:0000256" key="6">
    <source>
        <dbReference type="RuleBase" id="RU361135"/>
    </source>
</evidence>
<dbReference type="PRINTS" id="PR01549">
    <property type="entry name" value="AUTOINDCRSYN"/>
</dbReference>
<gene>
    <name evidence="8" type="ORF">USDA257_p01730</name>
</gene>
<evidence type="ECO:0000256" key="5">
    <source>
        <dbReference type="PROSITE-ProRule" id="PRU00533"/>
    </source>
</evidence>
<geneLocation type="plasmid" evidence="9">
    <name>pUSDA257 fragment 1</name>
</geneLocation>
<keyword evidence="2 6" id="KW-0808">Transferase</keyword>
<dbReference type="InterPro" id="IPR016181">
    <property type="entry name" value="Acyl_CoA_acyltransferase"/>
</dbReference>
<dbReference type="AlphaFoldDB" id="I3XG84"/>
<dbReference type="GO" id="GO:0007165">
    <property type="term" value="P:signal transduction"/>
    <property type="evidence" value="ECO:0007669"/>
    <property type="project" value="TreeGrafter"/>
</dbReference>
<evidence type="ECO:0000256" key="7">
    <source>
        <dbReference type="SAM" id="MobiDB-lite"/>
    </source>
</evidence>